<reference evidence="1" key="1">
    <citation type="submission" date="2020-08" db="EMBL/GenBank/DDBJ databases">
        <title>Multicomponent nature underlies the extraordinary mechanical properties of spider dragline silk.</title>
        <authorList>
            <person name="Kono N."/>
            <person name="Nakamura H."/>
            <person name="Mori M."/>
            <person name="Yoshida Y."/>
            <person name="Ohtoshi R."/>
            <person name="Malay A.D."/>
            <person name="Moran D.A.P."/>
            <person name="Tomita M."/>
            <person name="Numata K."/>
            <person name="Arakawa K."/>
        </authorList>
    </citation>
    <scope>NUCLEOTIDE SEQUENCE</scope>
</reference>
<sequence length="133" mass="15006">MRGIFDPITVLTPSLQGSCCNGEKSIILNHIPPSLSPPPFIFMRTCFSPSNYLPKFPNFFSQFLQIIFVVFCTTCLDNTRNYPSYPNPEKYSTGLKGFYGYWQGWKGAFLRRGGGRSAATLREERGGKKEGMD</sequence>
<dbReference type="Proteomes" id="UP000887013">
    <property type="component" value="Unassembled WGS sequence"/>
</dbReference>
<gene>
    <name evidence="1" type="ORF">NPIL_338511</name>
</gene>
<name>A0A8X6ILV9_NEPPI</name>
<protein>
    <submittedName>
        <fullName evidence="1">Uncharacterized protein</fullName>
    </submittedName>
</protein>
<comment type="caution">
    <text evidence="1">The sequence shown here is derived from an EMBL/GenBank/DDBJ whole genome shotgun (WGS) entry which is preliminary data.</text>
</comment>
<organism evidence="1 2">
    <name type="scientific">Nephila pilipes</name>
    <name type="common">Giant wood spider</name>
    <name type="synonym">Nephila maculata</name>
    <dbReference type="NCBI Taxonomy" id="299642"/>
    <lineage>
        <taxon>Eukaryota</taxon>
        <taxon>Metazoa</taxon>
        <taxon>Ecdysozoa</taxon>
        <taxon>Arthropoda</taxon>
        <taxon>Chelicerata</taxon>
        <taxon>Arachnida</taxon>
        <taxon>Araneae</taxon>
        <taxon>Araneomorphae</taxon>
        <taxon>Entelegynae</taxon>
        <taxon>Araneoidea</taxon>
        <taxon>Nephilidae</taxon>
        <taxon>Nephila</taxon>
    </lineage>
</organism>
<dbReference type="AlphaFoldDB" id="A0A8X6ILV9"/>
<keyword evidence="2" id="KW-1185">Reference proteome</keyword>
<accession>A0A8X6ILV9</accession>
<evidence type="ECO:0000313" key="2">
    <source>
        <dbReference type="Proteomes" id="UP000887013"/>
    </source>
</evidence>
<proteinExistence type="predicted"/>
<evidence type="ECO:0000313" key="1">
    <source>
        <dbReference type="EMBL" id="GFS50550.1"/>
    </source>
</evidence>
<dbReference type="EMBL" id="BMAW01045540">
    <property type="protein sequence ID" value="GFS50550.1"/>
    <property type="molecule type" value="Genomic_DNA"/>
</dbReference>